<gene>
    <name evidence="3" type="ORF">KXQ929_LOCUS33901</name>
</gene>
<organism evidence="3 4">
    <name type="scientific">Adineta steineri</name>
    <dbReference type="NCBI Taxonomy" id="433720"/>
    <lineage>
        <taxon>Eukaryota</taxon>
        <taxon>Metazoa</taxon>
        <taxon>Spiralia</taxon>
        <taxon>Gnathifera</taxon>
        <taxon>Rotifera</taxon>
        <taxon>Eurotatoria</taxon>
        <taxon>Bdelloidea</taxon>
        <taxon>Adinetida</taxon>
        <taxon>Adinetidae</taxon>
        <taxon>Adineta</taxon>
    </lineage>
</organism>
<proteinExistence type="predicted"/>
<evidence type="ECO:0000313" key="3">
    <source>
        <dbReference type="EMBL" id="CAF4090107.1"/>
    </source>
</evidence>
<feature type="domain" description="PKD/REJ-like" evidence="2">
    <location>
        <begin position="595"/>
        <end position="1071"/>
    </location>
</feature>
<accession>A0A819TMG9</accession>
<reference evidence="3" key="1">
    <citation type="submission" date="2021-02" db="EMBL/GenBank/DDBJ databases">
        <authorList>
            <person name="Nowell W R."/>
        </authorList>
    </citation>
    <scope>NUCLEOTIDE SEQUENCE</scope>
</reference>
<comment type="caution">
    <text evidence="3">The sequence shown here is derived from an EMBL/GenBank/DDBJ whole genome shotgun (WGS) entry which is preliminary data.</text>
</comment>
<feature type="chain" id="PRO_5032276681" description="PKD/REJ-like domain-containing protein" evidence="1">
    <location>
        <begin position="21"/>
        <end position="1574"/>
    </location>
</feature>
<protein>
    <recommendedName>
        <fullName evidence="2">PKD/REJ-like domain-containing protein</fullName>
    </recommendedName>
</protein>
<keyword evidence="1" id="KW-0732">Signal</keyword>
<evidence type="ECO:0000259" key="2">
    <source>
        <dbReference type="Pfam" id="PF02010"/>
    </source>
</evidence>
<name>A0A819TMG9_9BILA</name>
<dbReference type="Pfam" id="PF02010">
    <property type="entry name" value="REJ"/>
    <property type="match status" value="1"/>
</dbReference>
<feature type="non-terminal residue" evidence="3">
    <location>
        <position position="1574"/>
    </location>
</feature>
<evidence type="ECO:0000313" key="4">
    <source>
        <dbReference type="Proteomes" id="UP000663868"/>
    </source>
</evidence>
<dbReference type="EMBL" id="CAJOBB010004462">
    <property type="protein sequence ID" value="CAF4090107.1"/>
    <property type="molecule type" value="Genomic_DNA"/>
</dbReference>
<sequence length="1574" mass="175065">MKRILYLSLFILCALHGVLDGSHYRGGIISWRPLNNTVQGTTAQILLHQRYFWYRLWGSFPPPYCTEANVVAQTHINVSGAALTCLRNCTSSPTFPSSISVNMITSDCDTNTIIESWGGELYTTLTLPLTTSITIGYNGSAWLTQLYLGGSGSWAIVNRMNLAPRPDGYINSSPVTSTLPVVFYQRNVSVVHVVPMADNDATDILICRWSNSNSSYNYNQNDECGGVCKAMPAGTTLIGSNCTLQFILPNASIYYACALQIEDYYNASSTTPMSSVPIQFLFYAYNPSAGACAQRPSIIGDRPNRACIGLPYGVQLNETVIAQTYCPGQTIVDFVTTSPIGMTHSAIRNPSSGLWTMTLTWIPVSTQFGPQGFCAGAIDNSSLQSAPWCITYLVGFASPSLIRNSASPVGVISQSQTIFSIQTTSAVKRPSRNGTNIYFTDSTNNTVIQKFDCGWAPEVTYINFTITIIFPVAPWIPGHSYFVTSDSGVASGIAFCGAENVAINDPTFWTFNISNPVSTTTTTTSSLTTTLSTVATSTSLPTIYTTMNLYNTTSTKGNCYYPRVTLIPGSSTLSSPIQFQRSQDFTIVSLIEFICNQKLSMITKWIIKNCTTIICSNSIQLNPIINTKFSELYIPSKTLPYGTYQLELTVTMSSSLHYSTSSFVYVQIVSSNIIANLVQFGTSMITNGYKQDLLLDPGNYSVDPSESIFNASNWKYKYYCRIYGLYMFPSFQGSLIPIGDTTIDPLNPSCFINRTDNQTPWKFNSINSSITIVSASLQSNRTYQFMVYMEHQQNTSLQAIGYVLVTVEDTYPHMILIGCVISTLCSPNLEYQLVNPTTQVALFSICDGICTTIQNITWNIYHGEMNSFSNLTTWTLFNQTGYEKIWFFGTNTSNFTATNQLFLSNPQINLWQFEVVYSFLQETSSSSLNIVLTKSPSNGSCSINPLNGTTNSLFDILCSNWFDDNDIKDYSVYVWKNDLAEKMIVAYSTISSFQVRLPPGDDQTSLLHLFVHIRNQFDCVTEFNLSSITVMPDVVGLTDFINNIQNLSSELIRNPITQLLGSQNQNVVGQLIISLSQQLNKMNNENIDTTILNGIPATSISVSTLGSQTSQVSSIPLNGSSLIEYNTQLNSHANTREYLMTFIAKLAITTPNSVKLQATALAQITQTTNQLTRTALMIASDRCYQLAVALYSISTGIPYEDVQLSATQIIQCAANVLTAVNGPLQQRTTILDLDYSRATTFPTDYDTDLESEWSNLNLFADGNDFSWETIERNRNVYYQKQLANQIINQMNGIIALLTSSLNIHLNIEQQSIIETSQVFMSLESKSIESFSNKIFKQMVNAQIQLPENFNSNLSNNSRISIRTMVTPLAPFGNTTLQSNTNLSTCVSLSILGQNENEISIQTDFNRSIEINIPRDSNFIISSMILQNVTSMNSNPHNQLFNLHYLNITSTLPISVHLEIQPLNLSRGYLLIYKFDQLPQLSSSIKQIDGWTLFCPSDLTNDSIYEYFLDNQQTFGYQSLIFGLRELNSTEMNDVCSNSSITYLPITNERFNFTSNYQLRIYTSGCYYIDNNNQW</sequence>
<evidence type="ECO:0000256" key="1">
    <source>
        <dbReference type="SAM" id="SignalP"/>
    </source>
</evidence>
<dbReference type="Proteomes" id="UP000663868">
    <property type="component" value="Unassembled WGS sequence"/>
</dbReference>
<dbReference type="InterPro" id="IPR002859">
    <property type="entry name" value="PKD/REJ-like"/>
</dbReference>
<feature type="signal peptide" evidence="1">
    <location>
        <begin position="1"/>
        <end position="20"/>
    </location>
</feature>